<reference evidence="1" key="1">
    <citation type="submission" date="2023-04" db="EMBL/GenBank/DDBJ databases">
        <title>Phytophthora fragariaefolia NBRC 109709.</title>
        <authorList>
            <person name="Ichikawa N."/>
            <person name="Sato H."/>
            <person name="Tonouchi N."/>
        </authorList>
    </citation>
    <scope>NUCLEOTIDE SEQUENCE</scope>
    <source>
        <strain evidence="1">NBRC 109709</strain>
    </source>
</reference>
<proteinExistence type="predicted"/>
<dbReference type="AlphaFoldDB" id="A0A9W6Y2I4"/>
<dbReference type="EMBL" id="BSXT01002908">
    <property type="protein sequence ID" value="GMF51452.1"/>
    <property type="molecule type" value="Genomic_DNA"/>
</dbReference>
<protein>
    <submittedName>
        <fullName evidence="1">Unnamed protein product</fullName>
    </submittedName>
</protein>
<name>A0A9W6Y2I4_9STRA</name>
<gene>
    <name evidence="1" type="ORF">Pfra01_002079700</name>
</gene>
<evidence type="ECO:0000313" key="1">
    <source>
        <dbReference type="EMBL" id="GMF51452.1"/>
    </source>
</evidence>
<dbReference type="OrthoDB" id="124962at2759"/>
<keyword evidence="2" id="KW-1185">Reference proteome</keyword>
<dbReference type="Proteomes" id="UP001165121">
    <property type="component" value="Unassembled WGS sequence"/>
</dbReference>
<evidence type="ECO:0000313" key="2">
    <source>
        <dbReference type="Proteomes" id="UP001165121"/>
    </source>
</evidence>
<organism evidence="1 2">
    <name type="scientific">Phytophthora fragariaefolia</name>
    <dbReference type="NCBI Taxonomy" id="1490495"/>
    <lineage>
        <taxon>Eukaryota</taxon>
        <taxon>Sar</taxon>
        <taxon>Stramenopiles</taxon>
        <taxon>Oomycota</taxon>
        <taxon>Peronosporomycetes</taxon>
        <taxon>Peronosporales</taxon>
        <taxon>Peronosporaceae</taxon>
        <taxon>Phytophthora</taxon>
    </lineage>
</organism>
<accession>A0A9W6Y2I4</accession>
<comment type="caution">
    <text evidence="1">The sequence shown here is derived from an EMBL/GenBank/DDBJ whole genome shotgun (WGS) entry which is preliminary data.</text>
</comment>
<sequence>MQDAALEQRWGFLAPWCSVLQYRVSCRALGDAPGRALHVLLPRRAGVYGELKDERTFQIEFQNTREALSLLAAVAYVDHTAWQFLLVKYCGVARGDEMFDSKCSVRYFLPVEPGAEADLIQLCGVGQRRYVSAGYVNTLARIAELGGVEGKNVDGVDLEIPVRAIFNATPKVTNKMTIEPIHHLVNIQAAEKIIREEWESYNWSLENQPVDAGVVRCTLVLEPMVADLRGLGCGNDIAETMARFVGENVWFSRLSLKAEKSFQGNHDTAQMSFRQMMAVVFDATRRSRELANTKYCAQMFERSRDADPLQMGTVSLYCDPTLGMPEYAAMFSALVLNQTTRHLTIHMRMNSNNNTHYEDWWKWAAYAFFSKRAQVCSALESLEIAEIGDIDVESMKALSAVLATEHPEEALCSSRRGLVSERDASLKQGSPVQWKKPEHGQALLDSCVVKFGSAIPYVLTFGDDGKSQWVNALIPGFGHCMVQRSDLVFHPARKSSPTSRNLSSLTIRFGDFAQPSLNGLPLLLSACGGSMRSLTIQSPTGEVDVNVVLQYCPNLRELTLQQGCVTLHLDVTEIRSSKQQVPKISLNWEDLTVLANALSNPKNLLTRCVRRLTIRLAGMNHMGNTRWARYGSVLAPYLNKLLEMLLVNDYLEYFKITVPSQCHEYAGYFQKHHNKLIRRGGSLSVNIKAALLSVLMTRFKATPLKKGRKTRKTRRTRKKKAQSQSAISAITNHVFAEICAFATSPIPRQVYFQQEYSENTPPELC</sequence>